<dbReference type="AlphaFoldDB" id="U5HJQ9"/>
<proteinExistence type="predicted"/>
<reference evidence="1" key="2">
    <citation type="submission" date="2010-11" db="EMBL/GenBank/DDBJ databases">
        <authorList>
            <consortium name="The Broad Institute Genome Sequencing Platform"/>
            <person name="Earl A."/>
            <person name="Ward D."/>
            <person name="Feldgarden M."/>
            <person name="Gevers D."/>
            <person name="Butler R."/>
            <person name="Young S.K."/>
            <person name="Zeng Q."/>
            <person name="Gargeya S."/>
            <person name="Fitzgerald M."/>
            <person name="Haas B."/>
            <person name="Abouelleil A."/>
            <person name="Alvarado L."/>
            <person name="Arachchi H.M."/>
            <person name="Berlin A."/>
            <person name="Brown A."/>
            <person name="Chapman S.B."/>
            <person name="Chen Z."/>
            <person name="Dunbar C."/>
            <person name="Freedman E."/>
            <person name="Gearin G."/>
            <person name="Gellesch M."/>
            <person name="Goldberg J."/>
            <person name="Griggs A."/>
            <person name="Gujja S."/>
            <person name="Heilman E."/>
            <person name="Heiman D."/>
            <person name="Howarth C."/>
            <person name="Larson L."/>
            <person name="Lui A."/>
            <person name="MacDonald P.J.P."/>
            <person name="Mehta T."/>
            <person name="Montmayeur A."/>
            <person name="Murphy C."/>
            <person name="Neiman D."/>
            <person name="Pearson M."/>
            <person name="Priest M."/>
            <person name="Roberts A."/>
            <person name="Saif S."/>
            <person name="Shea T."/>
            <person name="Shenoy N."/>
            <person name="Sisk P."/>
            <person name="Stolte C."/>
            <person name="Sykes S."/>
            <person name="White J."/>
            <person name="Yandava C."/>
            <person name="Wortman J."/>
            <person name="Nusbaum C."/>
            <person name="Birren B."/>
        </authorList>
    </citation>
    <scope>NUCLEOTIDE SEQUENCE</scope>
    <source>
        <strain evidence="1">P1A1 Lamole</strain>
    </source>
</reference>
<evidence type="ECO:0000313" key="1">
    <source>
        <dbReference type="EMBL" id="KDE02192.1"/>
    </source>
</evidence>
<name>U5HJQ9_USTV1</name>
<reference evidence="2" key="4">
    <citation type="submission" date="2015-06" db="UniProtKB">
        <authorList>
            <consortium name="EnsemblFungi"/>
        </authorList>
    </citation>
    <scope>IDENTIFICATION</scope>
</reference>
<dbReference type="EnsemblFungi" id="MVLG_07238T0">
    <property type="protein sequence ID" value="MVLG_07238T0"/>
    <property type="gene ID" value="MVLG_07238"/>
</dbReference>
<dbReference type="HOGENOM" id="CLU_2856147_0_0_1"/>
<dbReference type="EMBL" id="AEIJ01001181">
    <property type="status" value="NOT_ANNOTATED_CDS"/>
    <property type="molecule type" value="Genomic_DNA"/>
</dbReference>
<dbReference type="Gene3D" id="3.10.310.20">
    <property type="entry name" value="DHHA2 domain"/>
    <property type="match status" value="1"/>
</dbReference>
<reference evidence="3" key="1">
    <citation type="submission" date="2010-11" db="EMBL/GenBank/DDBJ databases">
        <title>The genome sequence of Microbotryum violaceum strain p1A1 Lamole.</title>
        <authorList>
            <person name="Cuomo C."/>
            <person name="Perlin M."/>
            <person name="Young S.K."/>
            <person name="Zeng Q."/>
            <person name="Gargeya S."/>
            <person name="Alvarado L."/>
            <person name="Berlin A."/>
            <person name="Chapman S.B."/>
            <person name="Chen Z."/>
            <person name="Freedman E."/>
            <person name="Gellesch M."/>
            <person name="Goldberg J."/>
            <person name="Griggs A."/>
            <person name="Gujja S."/>
            <person name="Heilman E."/>
            <person name="Heiman D."/>
            <person name="Howarth C."/>
            <person name="Mehta T."/>
            <person name="Neiman D."/>
            <person name="Pearson M."/>
            <person name="Roberts A."/>
            <person name="Saif S."/>
            <person name="Shea T."/>
            <person name="Shenoy N."/>
            <person name="Sisk P."/>
            <person name="Stolte C."/>
            <person name="Sykes S."/>
            <person name="White J."/>
            <person name="Yandava C."/>
            <person name="Haas B."/>
            <person name="Nusbaum C."/>
            <person name="Birren B."/>
        </authorList>
    </citation>
    <scope>NUCLEOTIDE SEQUENCE [LARGE SCALE GENOMIC DNA]</scope>
    <source>
        <strain evidence="3">p1A1 Lamole</strain>
    </source>
</reference>
<reference evidence="1 3" key="3">
    <citation type="journal article" date="2015" name="BMC Genomics">
        <title>Sex and parasites: genomic and transcriptomic analysis of Microbotryum lychnidis-dioicae, the biotrophic and plant-castrating anther smut fungus.</title>
        <authorList>
            <person name="Perlin M.H."/>
            <person name="Amselem J."/>
            <person name="Fontanillas E."/>
            <person name="Toh S.S."/>
            <person name="Chen Z."/>
            <person name="Goldberg J."/>
            <person name="Duplessis S."/>
            <person name="Henrissat B."/>
            <person name="Young S."/>
            <person name="Zeng Q."/>
            <person name="Aguileta G."/>
            <person name="Petit E."/>
            <person name="Badouin H."/>
            <person name="Andrews J."/>
            <person name="Razeeq D."/>
            <person name="Gabaldon T."/>
            <person name="Quesneville H."/>
            <person name="Giraud T."/>
            <person name="Hood M.E."/>
            <person name="Schultz D.J."/>
            <person name="Cuomo C.A."/>
        </authorList>
    </citation>
    <scope>NUCLEOTIDE SEQUENCE [LARGE SCALE GENOMIC DNA]</scope>
    <source>
        <strain evidence="1">P1A1 Lamole</strain>
        <strain evidence="3">p1A1 Lamole</strain>
    </source>
</reference>
<dbReference type="Proteomes" id="UP000017200">
    <property type="component" value="Unassembled WGS sequence"/>
</dbReference>
<dbReference type="OrthoDB" id="374045at2759"/>
<dbReference type="EMBL" id="GL541950">
    <property type="protein sequence ID" value="KDE02192.1"/>
    <property type="molecule type" value="Genomic_DNA"/>
</dbReference>
<evidence type="ECO:0000313" key="2">
    <source>
        <dbReference type="EnsemblFungi" id="MVLG_07238T0"/>
    </source>
</evidence>
<gene>
    <name evidence="1" type="ORF">MVLG_07238</name>
</gene>
<keyword evidence="3" id="KW-1185">Reference proteome</keyword>
<dbReference type="InterPro" id="IPR038222">
    <property type="entry name" value="DHHA2_dom_sf"/>
</dbReference>
<organism evidence="1">
    <name type="scientific">Microbotryum lychnidis-dioicae (strain p1A1 Lamole / MvSl-1064)</name>
    <name type="common">Anther smut fungus</name>
    <dbReference type="NCBI Taxonomy" id="683840"/>
    <lineage>
        <taxon>Eukaryota</taxon>
        <taxon>Fungi</taxon>
        <taxon>Dikarya</taxon>
        <taxon>Basidiomycota</taxon>
        <taxon>Pucciniomycotina</taxon>
        <taxon>Microbotryomycetes</taxon>
        <taxon>Microbotryales</taxon>
        <taxon>Microbotryaceae</taxon>
        <taxon>Microbotryum</taxon>
    </lineage>
</organism>
<feature type="non-terminal residue" evidence="1">
    <location>
        <position position="1"/>
    </location>
</feature>
<sequence>KVERKLRKVLFAGVQEDQVLKVEKWKGGDVEGLKDEQGWRIWSQGNARATRKQVASAIKGLLARL</sequence>
<dbReference type="InParanoid" id="U5HJQ9"/>
<accession>U5HJQ9</accession>
<protein>
    <submittedName>
        <fullName evidence="1 2">Uncharacterized protein</fullName>
    </submittedName>
</protein>
<evidence type="ECO:0000313" key="3">
    <source>
        <dbReference type="Proteomes" id="UP000017200"/>
    </source>
</evidence>